<dbReference type="AlphaFoldDB" id="A0A6J4RMT0"/>
<feature type="non-terminal residue" evidence="2">
    <location>
        <position position="1"/>
    </location>
</feature>
<name>A0A6J4RMT0_9ACTN</name>
<protein>
    <submittedName>
        <fullName evidence="2">Uncharacterized protein</fullName>
    </submittedName>
</protein>
<organism evidence="2">
    <name type="scientific">uncultured Rubrobacteraceae bacterium</name>
    <dbReference type="NCBI Taxonomy" id="349277"/>
    <lineage>
        <taxon>Bacteria</taxon>
        <taxon>Bacillati</taxon>
        <taxon>Actinomycetota</taxon>
        <taxon>Rubrobacteria</taxon>
        <taxon>Rubrobacterales</taxon>
        <taxon>Rubrobacteraceae</taxon>
        <taxon>environmental samples</taxon>
    </lineage>
</organism>
<evidence type="ECO:0000256" key="1">
    <source>
        <dbReference type="SAM" id="MobiDB-lite"/>
    </source>
</evidence>
<feature type="region of interest" description="Disordered" evidence="1">
    <location>
        <begin position="1"/>
        <end position="66"/>
    </location>
</feature>
<proteinExistence type="predicted"/>
<feature type="non-terminal residue" evidence="2">
    <location>
        <position position="66"/>
    </location>
</feature>
<dbReference type="EMBL" id="CADCVM010000115">
    <property type="protein sequence ID" value="CAA9477420.1"/>
    <property type="molecule type" value="Genomic_DNA"/>
</dbReference>
<gene>
    <name evidence="2" type="ORF">AVDCRST_MAG05-1050</name>
</gene>
<accession>A0A6J4RMT0</accession>
<feature type="compositionally biased region" description="Basic residues" evidence="1">
    <location>
        <begin position="56"/>
        <end position="66"/>
    </location>
</feature>
<evidence type="ECO:0000313" key="2">
    <source>
        <dbReference type="EMBL" id="CAA9477420.1"/>
    </source>
</evidence>
<reference evidence="2" key="1">
    <citation type="submission" date="2020-02" db="EMBL/GenBank/DDBJ databases">
        <authorList>
            <person name="Meier V. D."/>
        </authorList>
    </citation>
    <scope>NUCLEOTIDE SEQUENCE</scope>
    <source>
        <strain evidence="2">AVDCRST_MAG05</strain>
    </source>
</reference>
<sequence>GGHRQVGRGDQRGFGPAAKGAPVTPSRRCAGARAQPPQLGPRRAAGQTLRSSGGARGRRDRGRASV</sequence>